<dbReference type="GO" id="GO:0016579">
    <property type="term" value="P:protein deubiquitination"/>
    <property type="evidence" value="ECO:0007669"/>
    <property type="project" value="TreeGrafter"/>
</dbReference>
<dbReference type="EMBL" id="PNBA02000016">
    <property type="protein sequence ID" value="KAG6397764.1"/>
    <property type="molecule type" value="Genomic_DNA"/>
</dbReference>
<dbReference type="GO" id="GO:0005829">
    <property type="term" value="C:cytosol"/>
    <property type="evidence" value="ECO:0007669"/>
    <property type="project" value="TreeGrafter"/>
</dbReference>
<gene>
    <name evidence="1" type="ORF">SASPL_144225</name>
</gene>
<dbReference type="SUPFAM" id="SSF54001">
    <property type="entry name" value="Cysteine proteinases"/>
    <property type="match status" value="1"/>
</dbReference>
<dbReference type="GO" id="GO:0005634">
    <property type="term" value="C:nucleus"/>
    <property type="evidence" value="ECO:0007669"/>
    <property type="project" value="TreeGrafter"/>
</dbReference>
<sequence length="367" mass="41424">MQNQKLKLQGSQVGATTTKDNFRLQESNRVVNMDLTRTKGMKKSAKVDNHQQLEDSTTKKRKVKCLTFTKATDHLPSSANTFQSRMCQRLVSHLLVMEASRGLDANNMSRGFGGEKAVDLRLQDTIFIQHTFGGSLRSKRYDKMMDLTLEIFGWVKSLEDALTQFTSSEDLDGDNMYRCARCATYVHAQKELHIKEAPNILTVVLKRFQGNWFRVDDTEVQPVELSHVMSEGAYILFYMRSYPRCGKSSQHQATCNGLSKGQPHDLVGREASGDSSKGVLIREIRSRVSSLSNYMEFSDAMSSDWSVFTSSDDSSFTNGEHKGLGRPRGRGVLIHLPVDVPSGFAIEEDRLMQRVPGQQCPFKCKLW</sequence>
<protein>
    <recommendedName>
        <fullName evidence="3">Ubiquitin carboxyl-terminal hydrolase 36/42</fullName>
    </recommendedName>
</protein>
<dbReference type="AlphaFoldDB" id="A0A8X8WPM2"/>
<organism evidence="1">
    <name type="scientific">Salvia splendens</name>
    <name type="common">Scarlet sage</name>
    <dbReference type="NCBI Taxonomy" id="180675"/>
    <lineage>
        <taxon>Eukaryota</taxon>
        <taxon>Viridiplantae</taxon>
        <taxon>Streptophyta</taxon>
        <taxon>Embryophyta</taxon>
        <taxon>Tracheophyta</taxon>
        <taxon>Spermatophyta</taxon>
        <taxon>Magnoliopsida</taxon>
        <taxon>eudicotyledons</taxon>
        <taxon>Gunneridae</taxon>
        <taxon>Pentapetalae</taxon>
        <taxon>asterids</taxon>
        <taxon>lamiids</taxon>
        <taxon>Lamiales</taxon>
        <taxon>Lamiaceae</taxon>
        <taxon>Nepetoideae</taxon>
        <taxon>Mentheae</taxon>
        <taxon>Salviinae</taxon>
        <taxon>Salvia</taxon>
        <taxon>Salvia subgen. Calosphace</taxon>
        <taxon>core Calosphace</taxon>
    </lineage>
</organism>
<dbReference type="GO" id="GO:0004843">
    <property type="term" value="F:cysteine-type deubiquitinase activity"/>
    <property type="evidence" value="ECO:0007669"/>
    <property type="project" value="TreeGrafter"/>
</dbReference>
<comment type="caution">
    <text evidence="1">The sequence shown here is derived from an EMBL/GenBank/DDBJ whole genome shotgun (WGS) entry which is preliminary data.</text>
</comment>
<evidence type="ECO:0000313" key="1">
    <source>
        <dbReference type="EMBL" id="KAG6397764.1"/>
    </source>
</evidence>
<dbReference type="InterPro" id="IPR038765">
    <property type="entry name" value="Papain-like_cys_pep_sf"/>
</dbReference>
<dbReference type="Proteomes" id="UP000298416">
    <property type="component" value="Unassembled WGS sequence"/>
</dbReference>
<accession>A0A8X8WPM2</accession>
<evidence type="ECO:0008006" key="3">
    <source>
        <dbReference type="Google" id="ProtNLM"/>
    </source>
</evidence>
<reference evidence="1" key="2">
    <citation type="submission" date="2020-08" db="EMBL/GenBank/DDBJ databases">
        <title>Plant Genome Project.</title>
        <authorList>
            <person name="Zhang R.-G."/>
        </authorList>
    </citation>
    <scope>NUCLEOTIDE SEQUENCE</scope>
    <source>
        <strain evidence="1">Huo1</strain>
        <tissue evidence="1">Leaf</tissue>
    </source>
</reference>
<dbReference type="PANTHER" id="PTHR24006">
    <property type="entry name" value="UBIQUITIN CARBOXYL-TERMINAL HYDROLASE"/>
    <property type="match status" value="1"/>
</dbReference>
<dbReference type="PANTHER" id="PTHR24006:SF685">
    <property type="entry name" value="UBIQUITIN CARBOXYL-TERMINAL HYDROLASE 15"/>
    <property type="match status" value="1"/>
</dbReference>
<evidence type="ECO:0000313" key="2">
    <source>
        <dbReference type="Proteomes" id="UP000298416"/>
    </source>
</evidence>
<dbReference type="Gene3D" id="3.90.70.10">
    <property type="entry name" value="Cysteine proteinases"/>
    <property type="match status" value="2"/>
</dbReference>
<name>A0A8X8WPM2_SALSN</name>
<proteinExistence type="predicted"/>
<keyword evidence="2" id="KW-1185">Reference proteome</keyword>
<reference evidence="1" key="1">
    <citation type="submission" date="2018-01" db="EMBL/GenBank/DDBJ databases">
        <authorList>
            <person name="Mao J.F."/>
        </authorList>
    </citation>
    <scope>NUCLEOTIDE SEQUENCE</scope>
    <source>
        <strain evidence="1">Huo1</strain>
        <tissue evidence="1">Leaf</tissue>
    </source>
</reference>
<dbReference type="InterPro" id="IPR050164">
    <property type="entry name" value="Peptidase_C19"/>
</dbReference>